<evidence type="ECO:0000313" key="2">
    <source>
        <dbReference type="EMBL" id="KWX00094.1"/>
    </source>
</evidence>
<dbReference type="Proteomes" id="UP000070659">
    <property type="component" value="Unassembled WGS sequence"/>
</dbReference>
<accession>A0A132MQM3</accession>
<organism evidence="2 5">
    <name type="scientific">Carbonactinospora thermoautotrophica</name>
    <dbReference type="NCBI Taxonomy" id="1469144"/>
    <lineage>
        <taxon>Bacteria</taxon>
        <taxon>Bacillati</taxon>
        <taxon>Actinomycetota</taxon>
        <taxon>Actinomycetes</taxon>
        <taxon>Kitasatosporales</taxon>
        <taxon>Carbonactinosporaceae</taxon>
        <taxon>Carbonactinospora</taxon>
    </lineage>
</organism>
<dbReference type="PANTHER" id="PTHR30212">
    <property type="entry name" value="PROTEIN YIIM"/>
    <property type="match status" value="1"/>
</dbReference>
<dbReference type="PANTHER" id="PTHR30212:SF2">
    <property type="entry name" value="PROTEIN YIIM"/>
    <property type="match status" value="1"/>
</dbReference>
<dbReference type="AlphaFoldDB" id="A0A132MQM3"/>
<dbReference type="PROSITE" id="PS51340">
    <property type="entry name" value="MOSC"/>
    <property type="match status" value="1"/>
</dbReference>
<dbReference type="EMBL" id="LAXD01000001">
    <property type="protein sequence ID" value="KWX01957.1"/>
    <property type="molecule type" value="Genomic_DNA"/>
</dbReference>
<dbReference type="PATRIC" id="fig|1469144.10.peg.3226"/>
<dbReference type="GO" id="GO:0003824">
    <property type="term" value="F:catalytic activity"/>
    <property type="evidence" value="ECO:0007669"/>
    <property type="project" value="InterPro"/>
</dbReference>
<comment type="caution">
    <text evidence="2">The sequence shown here is derived from an EMBL/GenBank/DDBJ whole genome shotgun (WGS) entry which is preliminary data.</text>
</comment>
<dbReference type="InterPro" id="IPR005302">
    <property type="entry name" value="MoCF_Sase_C"/>
</dbReference>
<keyword evidence="4" id="KW-1185">Reference proteome</keyword>
<reference evidence="3" key="3">
    <citation type="submission" date="2015-04" db="EMBL/GenBank/DDBJ databases">
        <title>Physiological reanalysis, assessment of diazotrophy, and genome sequences of multiple isolates of Streptomyces thermoautotrophicus.</title>
        <authorList>
            <person name="MacKellar D.C."/>
            <person name="Lieber L."/>
            <person name="Norman J."/>
            <person name="Bolger A."/>
            <person name="Tobin C."/>
            <person name="Murray J.W."/>
            <person name="Woodward J."/>
            <person name="Friesen M."/>
            <person name="Prell J."/>
        </authorList>
    </citation>
    <scope>NUCLEOTIDE SEQUENCE [LARGE SCALE GENOMIC DNA]</scope>
    <source>
        <strain evidence="3">H1</strain>
    </source>
</reference>
<dbReference type="Pfam" id="PF03473">
    <property type="entry name" value="MOSC"/>
    <property type="match status" value="1"/>
</dbReference>
<dbReference type="STRING" id="1469144.LI90_2992"/>
<gene>
    <name evidence="3" type="ORF">LI90_2992</name>
    <name evidence="2" type="ORF">TH66_14265</name>
</gene>
<dbReference type="GO" id="GO:0030170">
    <property type="term" value="F:pyridoxal phosphate binding"/>
    <property type="evidence" value="ECO:0007669"/>
    <property type="project" value="InterPro"/>
</dbReference>
<evidence type="ECO:0000313" key="5">
    <source>
        <dbReference type="Proteomes" id="UP000070659"/>
    </source>
</evidence>
<dbReference type="Gene3D" id="2.40.33.20">
    <property type="entry name" value="PK beta-barrel domain-like"/>
    <property type="match status" value="1"/>
</dbReference>
<dbReference type="InterPro" id="IPR011037">
    <property type="entry name" value="Pyrv_Knase-like_insert_dom_sf"/>
</dbReference>
<dbReference type="SUPFAM" id="SSF50800">
    <property type="entry name" value="PK beta-barrel domain-like"/>
    <property type="match status" value="1"/>
</dbReference>
<dbReference type="EMBL" id="JYIJ01000018">
    <property type="protein sequence ID" value="KWX00094.1"/>
    <property type="molecule type" value="Genomic_DNA"/>
</dbReference>
<dbReference type="InterPro" id="IPR052353">
    <property type="entry name" value="Benzoxazolinone_Detox_Enz"/>
</dbReference>
<dbReference type="OrthoDB" id="9786134at2"/>
<evidence type="ECO:0000259" key="1">
    <source>
        <dbReference type="PROSITE" id="PS51340"/>
    </source>
</evidence>
<sequence>MPYVRSVNVGGPQEVTWLGRPVVTGIFKRPVEGRVRVRRHNLEGDGQADLEKHGGEYKAVYAYAREDLDFWAGELGRDLSDSAMGENLTTVGLDVTGAVIGERWRIGSALLEVVQPRRPCFKLGLRLGDPDFPQRFGPAARPGAYLRVLEEGELGAGDEIVVEHRPAHGVTVGLVAYAYFHDKSLAPRVLAAPELAPGARQTWERFRRHAG</sequence>
<reference evidence="4" key="2">
    <citation type="submission" date="2015-04" db="EMBL/GenBank/DDBJ databases">
        <title>Physiological reanalysis, assessment of diazotrophy, and genome sequences of multiple isolates of Streptomyces thermoautotrophicus.</title>
        <authorList>
            <person name="MacKellar D.C."/>
            <person name="Lieber L."/>
            <person name="Norman J."/>
            <person name="Bolger A."/>
            <person name="Tobin C."/>
            <person name="Murray J.W."/>
            <person name="Chang R."/>
            <person name="Ford T."/>
            <person name="Nguyen P.Q."/>
            <person name="Woodward J."/>
            <person name="Permingeat H."/>
            <person name="Joshi N.S."/>
            <person name="Silver P.A."/>
            <person name="Usadel B."/>
            <person name="Rutherford A.W."/>
            <person name="Friesen M."/>
            <person name="Prell J."/>
        </authorList>
    </citation>
    <scope>NUCLEOTIDE SEQUENCE [LARGE SCALE GENOMIC DNA]</scope>
    <source>
        <strain evidence="4">H1</strain>
    </source>
</reference>
<dbReference type="GO" id="GO:0030151">
    <property type="term" value="F:molybdenum ion binding"/>
    <property type="evidence" value="ECO:0007669"/>
    <property type="project" value="InterPro"/>
</dbReference>
<evidence type="ECO:0000313" key="4">
    <source>
        <dbReference type="Proteomes" id="UP000070188"/>
    </source>
</evidence>
<feature type="domain" description="MOSC" evidence="1">
    <location>
        <begin position="29"/>
        <end position="163"/>
    </location>
</feature>
<dbReference type="Proteomes" id="UP000070188">
    <property type="component" value="Unassembled WGS sequence"/>
</dbReference>
<reference evidence="2 5" key="1">
    <citation type="submission" date="2015-02" db="EMBL/GenBank/DDBJ databases">
        <title>Physiological reanalysis, assessment of diazotrophy, and genome sequences of multiple isolates of Streptomyces thermoautotrophicus.</title>
        <authorList>
            <person name="MacKellar D.C."/>
            <person name="Lieber L."/>
            <person name="Norman J."/>
            <person name="Bolger A."/>
            <person name="Tobin C."/>
            <person name="Murray J.W."/>
            <person name="Prell J."/>
        </authorList>
    </citation>
    <scope>NUCLEOTIDE SEQUENCE [LARGE SCALE GENOMIC DNA]</scope>
    <source>
        <strain evidence="2 5">UBT1</strain>
    </source>
</reference>
<dbReference type="RefSeq" id="WP_066888741.1">
    <property type="nucleotide sequence ID" value="NZ_JYIJ01000018.1"/>
</dbReference>
<evidence type="ECO:0000313" key="3">
    <source>
        <dbReference type="EMBL" id="KWX01957.1"/>
    </source>
</evidence>
<name>A0A132MQM3_9ACTN</name>
<protein>
    <submittedName>
        <fullName evidence="3">MOSC domain containing protein</fullName>
    </submittedName>
</protein>
<proteinExistence type="predicted"/>